<dbReference type="InterPro" id="IPR015797">
    <property type="entry name" value="NUDIX_hydrolase-like_dom_sf"/>
</dbReference>
<dbReference type="GO" id="GO:0016787">
    <property type="term" value="F:hydrolase activity"/>
    <property type="evidence" value="ECO:0007669"/>
    <property type="project" value="UniProtKB-KW"/>
</dbReference>
<evidence type="ECO:0000259" key="3">
    <source>
        <dbReference type="PROSITE" id="PS51462"/>
    </source>
</evidence>
<dbReference type="SUPFAM" id="SSF55811">
    <property type="entry name" value="Nudix"/>
    <property type="match status" value="1"/>
</dbReference>
<gene>
    <name evidence="4" type="ORF">BRM3_01045</name>
</gene>
<organism evidence="4 5">
    <name type="scientific">Brachybacterium huguangmaarense</name>
    <dbReference type="NCBI Taxonomy" id="1652028"/>
    <lineage>
        <taxon>Bacteria</taxon>
        <taxon>Bacillati</taxon>
        <taxon>Actinomycetota</taxon>
        <taxon>Actinomycetes</taxon>
        <taxon>Micrococcales</taxon>
        <taxon>Dermabacteraceae</taxon>
        <taxon>Brachybacterium</taxon>
    </lineage>
</organism>
<accession>A0ABY6G1W6</accession>
<dbReference type="Gene3D" id="3.90.79.10">
    <property type="entry name" value="Nucleoside Triphosphate Pyrophosphohydrolase"/>
    <property type="match status" value="1"/>
</dbReference>
<dbReference type="PANTHER" id="PTHR43046:SF16">
    <property type="entry name" value="ADP-RIBOSE PYROPHOSPHATASE YJHB-RELATED"/>
    <property type="match status" value="1"/>
</dbReference>
<evidence type="ECO:0000256" key="1">
    <source>
        <dbReference type="ARBA" id="ARBA00001946"/>
    </source>
</evidence>
<proteinExistence type="predicted"/>
<comment type="cofactor">
    <cofactor evidence="1">
        <name>Mg(2+)</name>
        <dbReference type="ChEBI" id="CHEBI:18420"/>
    </cofactor>
</comment>
<dbReference type="Pfam" id="PF00293">
    <property type="entry name" value="NUDIX"/>
    <property type="match status" value="1"/>
</dbReference>
<reference evidence="4" key="1">
    <citation type="submission" date="2022-10" db="EMBL/GenBank/DDBJ databases">
        <title>Whole-Genome Sequencing of Brachybacterium huguangmaarense BRM-3, Isolated from Betula schmidtii.</title>
        <authorList>
            <person name="Haam D."/>
        </authorList>
    </citation>
    <scope>NUCLEOTIDE SEQUENCE</scope>
    <source>
        <strain evidence="4">BRM-3</strain>
    </source>
</reference>
<dbReference type="PRINTS" id="PR00502">
    <property type="entry name" value="NUDIXFAMILY"/>
</dbReference>
<dbReference type="PANTHER" id="PTHR43046">
    <property type="entry name" value="GDP-MANNOSE MANNOSYL HYDROLASE"/>
    <property type="match status" value="1"/>
</dbReference>
<evidence type="ECO:0000256" key="2">
    <source>
        <dbReference type="ARBA" id="ARBA00022801"/>
    </source>
</evidence>
<name>A0ABY6G1W6_9MICO</name>
<dbReference type="CDD" id="cd02883">
    <property type="entry name" value="NUDIX_Hydrolase"/>
    <property type="match status" value="1"/>
</dbReference>
<evidence type="ECO:0000313" key="4">
    <source>
        <dbReference type="EMBL" id="UYG17055.1"/>
    </source>
</evidence>
<keyword evidence="2 4" id="KW-0378">Hydrolase</keyword>
<keyword evidence="5" id="KW-1185">Reference proteome</keyword>
<dbReference type="InterPro" id="IPR020476">
    <property type="entry name" value="Nudix_hydrolase"/>
</dbReference>
<dbReference type="EMBL" id="CP107020">
    <property type="protein sequence ID" value="UYG17055.1"/>
    <property type="molecule type" value="Genomic_DNA"/>
</dbReference>
<feature type="domain" description="Nudix hydrolase" evidence="3">
    <location>
        <begin position="23"/>
        <end position="150"/>
    </location>
</feature>
<dbReference type="InterPro" id="IPR000086">
    <property type="entry name" value="NUDIX_hydrolase_dom"/>
</dbReference>
<dbReference type="RefSeq" id="WP_263594264.1">
    <property type="nucleotide sequence ID" value="NZ_CP107020.1"/>
</dbReference>
<evidence type="ECO:0000313" key="5">
    <source>
        <dbReference type="Proteomes" id="UP001164305"/>
    </source>
</evidence>
<sequence length="150" mass="17161">MSSRLLSRVRGKLEWWVVLLTQPRFLIGVVALLRSPDGRILLVENRFWRGNRWGCPSGYMKHGETPERAAVRECREECGVRPRDVRVTRVAGGSRRRLEIWVTGTVDIDVAPTALQRLEITDAALLEPDEALRRMRRPQAHEVRSLLALG</sequence>
<protein>
    <submittedName>
        <fullName evidence="4">NUDIX hydrolase</fullName>
    </submittedName>
</protein>
<dbReference type="Proteomes" id="UP001164305">
    <property type="component" value="Chromosome"/>
</dbReference>
<dbReference type="PROSITE" id="PS51462">
    <property type="entry name" value="NUDIX"/>
    <property type="match status" value="1"/>
</dbReference>